<dbReference type="Proteomes" id="UP000694050">
    <property type="component" value="Unassembled WGS sequence"/>
</dbReference>
<evidence type="ECO:0000313" key="3">
    <source>
        <dbReference type="Proteomes" id="UP000694050"/>
    </source>
</evidence>
<comment type="caution">
    <text evidence="2">The sequence shown here is derived from an EMBL/GenBank/DDBJ whole genome shotgun (WGS) entry which is preliminary data.</text>
</comment>
<evidence type="ECO:0000256" key="1">
    <source>
        <dbReference type="SAM" id="MobiDB-lite"/>
    </source>
</evidence>
<dbReference type="AlphaFoldDB" id="A0A8J5NV59"/>
<evidence type="ECO:0000313" key="2">
    <source>
        <dbReference type="EMBL" id="KAG7409288.1"/>
    </source>
</evidence>
<gene>
    <name evidence="2" type="ORF">Forpe1208_v011061</name>
</gene>
<feature type="compositionally biased region" description="Polar residues" evidence="1">
    <location>
        <begin position="76"/>
        <end position="121"/>
    </location>
</feature>
<protein>
    <submittedName>
        <fullName evidence="2">Uncharacterized protein</fullName>
    </submittedName>
</protein>
<organism evidence="2 3">
    <name type="scientific">Fusarium oxysporum f. sp. rapae</name>
    <dbReference type="NCBI Taxonomy" id="485398"/>
    <lineage>
        <taxon>Eukaryota</taxon>
        <taxon>Fungi</taxon>
        <taxon>Dikarya</taxon>
        <taxon>Ascomycota</taxon>
        <taxon>Pezizomycotina</taxon>
        <taxon>Sordariomycetes</taxon>
        <taxon>Hypocreomycetidae</taxon>
        <taxon>Hypocreales</taxon>
        <taxon>Nectriaceae</taxon>
        <taxon>Fusarium</taxon>
        <taxon>Fusarium oxysporum species complex</taxon>
    </lineage>
</organism>
<dbReference type="EMBL" id="JAELUQ010000008">
    <property type="protein sequence ID" value="KAG7409288.1"/>
    <property type="molecule type" value="Genomic_DNA"/>
</dbReference>
<proteinExistence type="predicted"/>
<feature type="region of interest" description="Disordered" evidence="1">
    <location>
        <begin position="66"/>
        <end position="159"/>
    </location>
</feature>
<sequence length="159" mass="17624">MAESTNAERLDYMLEMALAIDGGIMEHLDQDHELVSPLIAHLKEADHFIVIKKALQSRLIDQVSDNENQLARGDTTPPSNHQSPLTIGHVNNQSISPRSHRSTASPSLFGSSPEPQGTRTSAPARRKVARRIPGESRNSKTLRKMRRAAPYASWVDNPK</sequence>
<reference evidence="2" key="1">
    <citation type="submission" date="2021-04" db="EMBL/GenBank/DDBJ databases">
        <title>First draft genome resource for Brassicaceae pathogens Fusarium oxysporum f. sp. raphani and Fusarium oxysporum f. sp. rapae.</title>
        <authorList>
            <person name="Asai S."/>
        </authorList>
    </citation>
    <scope>NUCLEOTIDE SEQUENCE</scope>
    <source>
        <strain evidence="2">Tf1208</strain>
    </source>
</reference>
<accession>A0A8J5NV59</accession>
<name>A0A8J5NV59_FUSOX</name>